<dbReference type="InterPro" id="IPR046919">
    <property type="entry name" value="ABC-3C_CTD10"/>
</dbReference>
<keyword evidence="4" id="KW-1185">Reference proteome</keyword>
<evidence type="ECO:0008006" key="5">
    <source>
        <dbReference type="Google" id="ProtNLM"/>
    </source>
</evidence>
<gene>
    <name evidence="3" type="ORF">AFK71_01480</name>
</gene>
<dbReference type="RefSeq" id="WP_050349797.1">
    <property type="nucleotide sequence ID" value="NZ_JAHHXR010000018.1"/>
</dbReference>
<organism evidence="3 4">
    <name type="scientific">Virgibacillus pantothenticus</name>
    <dbReference type="NCBI Taxonomy" id="1473"/>
    <lineage>
        <taxon>Bacteria</taxon>
        <taxon>Bacillati</taxon>
        <taxon>Bacillota</taxon>
        <taxon>Bacilli</taxon>
        <taxon>Bacillales</taxon>
        <taxon>Bacillaceae</taxon>
        <taxon>Virgibacillus</taxon>
    </lineage>
</organism>
<comment type="caution">
    <text evidence="3">The sequence shown here is derived from an EMBL/GenBank/DDBJ whole genome shotgun (WGS) entry which is preliminary data.</text>
</comment>
<sequence>MIRETYYNYIAEKMEILATRIKTGGKLNLLGLNIHSETFFRDLLNLIYSYYLKPANVGTANYEAIDLVDSDNKLVVQVTATATTTKINDTLKKDKIKELAESEYNLKFVFISDHADNLRKKTYNNIHNIKFEPSIDIIDKVSILETILQLEIGPLVDVYDFTKKEFGENPSTSNLNSNLVSIINYLASEDLNEVKHVIELNDYGIEEKIEYNELLDIKESTFDEYKIYYGTLDRIYQEFIRQGTNKTVSVFNKITSFYEKEIISKDLSNIEKFFNIIGRVQDYVINSGYLNNIPEEEIEMCVRIIVVDAFIRCKIFKNPRGYTHVVTE</sequence>
<dbReference type="EMBL" id="LGTO01000002">
    <property type="protein sequence ID" value="KNE22327.1"/>
    <property type="molecule type" value="Genomic_DNA"/>
</dbReference>
<reference evidence="4" key="1">
    <citation type="submission" date="2015-07" db="EMBL/GenBank/DDBJ databases">
        <title>Fjat-10053 dsm26.</title>
        <authorList>
            <person name="Liu B."/>
            <person name="Wang J."/>
            <person name="Zhu Y."/>
            <person name="Liu G."/>
            <person name="Chen Q."/>
            <person name="Chen Z."/>
            <person name="Lan J."/>
            <person name="Che J."/>
            <person name="Ge C."/>
            <person name="Shi H."/>
            <person name="Pan Z."/>
            <person name="Liu X."/>
        </authorList>
    </citation>
    <scope>NUCLEOTIDE SEQUENCE [LARGE SCALE GENOMIC DNA]</scope>
    <source>
        <strain evidence="4">DSM 26</strain>
    </source>
</reference>
<protein>
    <recommendedName>
        <fullName evidence="5">SMEK domain-containing protein</fullName>
    </recommendedName>
</protein>
<evidence type="ECO:0000313" key="3">
    <source>
        <dbReference type="EMBL" id="KNE22327.1"/>
    </source>
</evidence>
<evidence type="ECO:0000259" key="2">
    <source>
        <dbReference type="Pfam" id="PF21941"/>
    </source>
</evidence>
<dbReference type="Pfam" id="PF20275">
    <property type="entry name" value="CTD10"/>
    <property type="match status" value="1"/>
</dbReference>
<evidence type="ECO:0000259" key="1">
    <source>
        <dbReference type="Pfam" id="PF20275"/>
    </source>
</evidence>
<proteinExistence type="predicted"/>
<dbReference type="InterPro" id="IPR047740">
    <property type="entry name" value="SMEK_dom"/>
</dbReference>
<evidence type="ECO:0000313" key="4">
    <source>
        <dbReference type="Proteomes" id="UP000036780"/>
    </source>
</evidence>
<dbReference type="AlphaFoldDB" id="A0A0L0QUX4"/>
<accession>A0A0L0QUX4</accession>
<feature type="domain" description="SMEK" evidence="2">
    <location>
        <begin position="9"/>
        <end position="147"/>
    </location>
</feature>
<dbReference type="Proteomes" id="UP000036780">
    <property type="component" value="Unassembled WGS sequence"/>
</dbReference>
<feature type="domain" description="ABC-three component systems C-terminal" evidence="1">
    <location>
        <begin position="177"/>
        <end position="317"/>
    </location>
</feature>
<dbReference type="NCBIfam" id="NF033859">
    <property type="entry name" value="SMEK_N"/>
    <property type="match status" value="1"/>
</dbReference>
<name>A0A0L0QUX4_VIRPA</name>
<dbReference type="PATRIC" id="fig|1473.5.peg.3194"/>
<dbReference type="Pfam" id="PF21941">
    <property type="entry name" value="SMEK_N"/>
    <property type="match status" value="1"/>
</dbReference>